<evidence type="ECO:0000313" key="4">
    <source>
        <dbReference type="Proteomes" id="UP001162131"/>
    </source>
</evidence>
<dbReference type="Proteomes" id="UP001162131">
    <property type="component" value="Unassembled WGS sequence"/>
</dbReference>
<accession>A0AAU9J432</accession>
<protein>
    <recommendedName>
        <fullName evidence="2">UBA domain-containing protein</fullName>
    </recommendedName>
</protein>
<proteinExistence type="predicted"/>
<dbReference type="CDD" id="cd14291">
    <property type="entry name" value="UBA1_NUB1_like"/>
    <property type="match status" value="1"/>
</dbReference>
<dbReference type="SUPFAM" id="SSF46934">
    <property type="entry name" value="UBA-like"/>
    <property type="match status" value="1"/>
</dbReference>
<feature type="compositionally biased region" description="Basic residues" evidence="1">
    <location>
        <begin position="145"/>
        <end position="162"/>
    </location>
</feature>
<dbReference type="EMBL" id="CAJZBQ010000024">
    <property type="protein sequence ID" value="CAG9320095.1"/>
    <property type="molecule type" value="Genomic_DNA"/>
</dbReference>
<name>A0AAU9J432_9CILI</name>
<dbReference type="AlphaFoldDB" id="A0AAU9J432"/>
<dbReference type="Pfam" id="PF00627">
    <property type="entry name" value="UBA"/>
    <property type="match status" value="1"/>
</dbReference>
<organism evidence="3 4">
    <name type="scientific">Blepharisma stoltei</name>
    <dbReference type="NCBI Taxonomy" id="1481888"/>
    <lineage>
        <taxon>Eukaryota</taxon>
        <taxon>Sar</taxon>
        <taxon>Alveolata</taxon>
        <taxon>Ciliophora</taxon>
        <taxon>Postciliodesmatophora</taxon>
        <taxon>Heterotrichea</taxon>
        <taxon>Heterotrichida</taxon>
        <taxon>Blepharismidae</taxon>
        <taxon>Blepharisma</taxon>
    </lineage>
</organism>
<dbReference type="InterPro" id="IPR009060">
    <property type="entry name" value="UBA-like_sf"/>
</dbReference>
<reference evidence="3" key="1">
    <citation type="submission" date="2021-09" db="EMBL/GenBank/DDBJ databases">
        <authorList>
            <consortium name="AG Swart"/>
            <person name="Singh M."/>
            <person name="Singh A."/>
            <person name="Seah K."/>
            <person name="Emmerich C."/>
        </authorList>
    </citation>
    <scope>NUCLEOTIDE SEQUENCE</scope>
    <source>
        <strain evidence="3">ATCC30299</strain>
    </source>
</reference>
<feature type="region of interest" description="Disordered" evidence="1">
    <location>
        <begin position="126"/>
        <end position="162"/>
    </location>
</feature>
<keyword evidence="4" id="KW-1185">Reference proteome</keyword>
<feature type="compositionally biased region" description="Basic and acidic residues" evidence="1">
    <location>
        <begin position="126"/>
        <end position="140"/>
    </location>
</feature>
<dbReference type="InterPro" id="IPR015940">
    <property type="entry name" value="UBA"/>
</dbReference>
<comment type="caution">
    <text evidence="3">The sequence shown here is derived from an EMBL/GenBank/DDBJ whole genome shotgun (WGS) entry which is preliminary data.</text>
</comment>
<sequence>MGEIHEIEGFEIDAEILQDLGYGEAEAREALAICEGDLEHAVALLTPGILTGEDELGDEEMLGEEIDEGGVKEYENYKEERAWEESIRVMIAQRNGEVLDHGELMMAAGLYSLELRLKKEYEIKKEEDEGMEEKTEEVKSNKNAAKSKRARNARKVKKGQMS</sequence>
<gene>
    <name evidence="3" type="ORF">BSTOLATCC_MIC25494</name>
</gene>
<dbReference type="Gene3D" id="1.10.8.10">
    <property type="entry name" value="DNA helicase RuvA subunit, C-terminal domain"/>
    <property type="match status" value="1"/>
</dbReference>
<evidence type="ECO:0000313" key="3">
    <source>
        <dbReference type="EMBL" id="CAG9320095.1"/>
    </source>
</evidence>
<evidence type="ECO:0000256" key="1">
    <source>
        <dbReference type="SAM" id="MobiDB-lite"/>
    </source>
</evidence>
<evidence type="ECO:0000259" key="2">
    <source>
        <dbReference type="Pfam" id="PF00627"/>
    </source>
</evidence>
<feature type="domain" description="UBA" evidence="2">
    <location>
        <begin position="15"/>
        <end position="45"/>
    </location>
</feature>